<evidence type="ECO:0000256" key="1">
    <source>
        <dbReference type="ARBA" id="ARBA00010088"/>
    </source>
</evidence>
<dbReference type="Pfam" id="PF08386">
    <property type="entry name" value="Abhydrolase_4"/>
    <property type="match status" value="1"/>
</dbReference>
<feature type="signal peptide" evidence="4">
    <location>
        <begin position="1"/>
        <end position="18"/>
    </location>
</feature>
<gene>
    <name evidence="6" type="ORF">NWFMUON74_20340</name>
</gene>
<dbReference type="InterPro" id="IPR013595">
    <property type="entry name" value="Pept_S33_TAP-like_C"/>
</dbReference>
<evidence type="ECO:0000256" key="2">
    <source>
        <dbReference type="ARBA" id="ARBA00022729"/>
    </source>
</evidence>
<dbReference type="AlphaFoldDB" id="A0A7G1KG31"/>
<name>A0A7G1KG31_9NOCA</name>
<dbReference type="PANTHER" id="PTHR43248">
    <property type="entry name" value="2-SUCCINYL-6-HYDROXY-2,4-CYCLOHEXADIENE-1-CARBOXYLATE SYNTHASE"/>
    <property type="match status" value="1"/>
</dbReference>
<evidence type="ECO:0000313" key="7">
    <source>
        <dbReference type="Proteomes" id="UP000516173"/>
    </source>
</evidence>
<evidence type="ECO:0000259" key="5">
    <source>
        <dbReference type="Pfam" id="PF08386"/>
    </source>
</evidence>
<dbReference type="GO" id="GO:0016787">
    <property type="term" value="F:hydrolase activity"/>
    <property type="evidence" value="ECO:0007669"/>
    <property type="project" value="UniProtKB-KW"/>
</dbReference>
<evidence type="ECO:0000256" key="4">
    <source>
        <dbReference type="SAM" id="SignalP"/>
    </source>
</evidence>
<comment type="similarity">
    <text evidence="1">Belongs to the peptidase S33 family.</text>
</comment>
<protein>
    <submittedName>
        <fullName evidence="6">Peptidase</fullName>
    </submittedName>
</protein>
<dbReference type="RefSeq" id="WP_197986998.1">
    <property type="nucleotide sequence ID" value="NZ_AP023396.1"/>
</dbReference>
<reference evidence="6 7" key="1">
    <citation type="submission" date="2020-08" db="EMBL/GenBank/DDBJ databases">
        <title>Genome Sequencing of Nocardia wallacei strain FMUON74 and assembly.</title>
        <authorList>
            <person name="Toyokawa M."/>
            <person name="Uesaka K."/>
        </authorList>
    </citation>
    <scope>NUCLEOTIDE SEQUENCE [LARGE SCALE GENOMIC DNA]</scope>
    <source>
        <strain evidence="6 7">FMUON74</strain>
    </source>
</reference>
<dbReference type="Gene3D" id="3.40.50.1820">
    <property type="entry name" value="alpha/beta hydrolase"/>
    <property type="match status" value="1"/>
</dbReference>
<feature type="domain" description="Peptidase S33 tripeptidyl aminopeptidase-like C-terminal" evidence="5">
    <location>
        <begin position="372"/>
        <end position="463"/>
    </location>
</feature>
<dbReference type="SUPFAM" id="SSF53474">
    <property type="entry name" value="alpha/beta-Hydrolases"/>
    <property type="match status" value="1"/>
</dbReference>
<dbReference type="Proteomes" id="UP000516173">
    <property type="component" value="Chromosome"/>
</dbReference>
<keyword evidence="7" id="KW-1185">Reference proteome</keyword>
<dbReference type="EMBL" id="AP023396">
    <property type="protein sequence ID" value="BCK54262.1"/>
    <property type="molecule type" value="Genomic_DNA"/>
</dbReference>
<evidence type="ECO:0000313" key="6">
    <source>
        <dbReference type="EMBL" id="BCK54262.1"/>
    </source>
</evidence>
<accession>A0A7G1KG31</accession>
<dbReference type="InterPro" id="IPR051601">
    <property type="entry name" value="Serine_prot/Carboxylest_S33"/>
</dbReference>
<keyword evidence="3" id="KW-0378">Hydrolase</keyword>
<dbReference type="GeneID" id="80346595"/>
<evidence type="ECO:0000256" key="3">
    <source>
        <dbReference type="ARBA" id="ARBA00022801"/>
    </source>
</evidence>
<organism evidence="6 7">
    <name type="scientific">Nocardia wallacei</name>
    <dbReference type="NCBI Taxonomy" id="480035"/>
    <lineage>
        <taxon>Bacteria</taxon>
        <taxon>Bacillati</taxon>
        <taxon>Actinomycetota</taxon>
        <taxon>Actinomycetes</taxon>
        <taxon>Mycobacteriales</taxon>
        <taxon>Nocardiaceae</taxon>
        <taxon>Nocardia</taxon>
    </lineage>
</organism>
<feature type="chain" id="PRO_5038688973" evidence="4">
    <location>
        <begin position="19"/>
        <end position="465"/>
    </location>
</feature>
<dbReference type="KEGG" id="nwl:NWFMUON74_20340"/>
<sequence length="465" mass="50470">MVSALLGLAAGLAACTTAATRAPSLDWRPCAENAEVECATIAVPVDWSQPEGPAIDMAVARKRTRDPGRIGTLISLPGGPGTSGVDELLHGDRFSPALRERFDLVGFDPRGVRRSHPLRCDAGLAATRPNLVPDAGGRLTEVASYTRELVDSCREYTGPLFDHLDSASVARDVDALRNALGEETVSLYGRSYGTMSGQAYLELFPRRVRAMVLDSIDDHSLAGTEFLATEAHGGRDAFAEFVSWCERVSACSLHGTDVPALFDRLYGRALRGELSDPAGKPLGPTELSHTALQSLYQPDWRRSADELRAMDDRPPVVTAATAPVRRGEPVPAPELIACSDWSFDIPDQARWEELWRDQQRHAGTLRSHFAWIAGSICANWPPPPNPPHRPRITDAPAVLLMNSRHDPSTPYEWAAGVAADTPGSVLLTYEGWGHGVYGRNTCTTAAADNYFIDQALPQHDSHCQP</sequence>
<dbReference type="InterPro" id="IPR029058">
    <property type="entry name" value="AB_hydrolase_fold"/>
</dbReference>
<keyword evidence="2 4" id="KW-0732">Signal</keyword>
<dbReference type="PANTHER" id="PTHR43248:SF29">
    <property type="entry name" value="TRIPEPTIDYL AMINOPEPTIDASE"/>
    <property type="match status" value="1"/>
</dbReference>
<proteinExistence type="inferred from homology"/>